<organism evidence="3">
    <name type="scientific">Angiostrongylus costaricensis</name>
    <name type="common">Nematode worm</name>
    <dbReference type="NCBI Taxonomy" id="334426"/>
    <lineage>
        <taxon>Eukaryota</taxon>
        <taxon>Metazoa</taxon>
        <taxon>Ecdysozoa</taxon>
        <taxon>Nematoda</taxon>
        <taxon>Chromadorea</taxon>
        <taxon>Rhabditida</taxon>
        <taxon>Rhabditina</taxon>
        <taxon>Rhabditomorpha</taxon>
        <taxon>Strongyloidea</taxon>
        <taxon>Metastrongylidae</taxon>
        <taxon>Angiostrongylus</taxon>
    </lineage>
</organism>
<sequence>MKVSWLGKKNLDILGFPVQAALIFAAGKPNCQLNPPNNMNRIDVMLSIFNFGGFQGGGSDVLPEELSKFASSILPSSRAISGALTSKISQFLAPPRNYGDDSKPFSRNNMDFIIQNAYKAYVSQGKP</sequence>
<name>A0A0R3PSQ8_ANGCS</name>
<protein>
    <submittedName>
        <fullName evidence="3">COesterase domain-containing protein</fullName>
    </submittedName>
</protein>
<dbReference type="Proteomes" id="UP000267027">
    <property type="component" value="Unassembled WGS sequence"/>
</dbReference>
<reference evidence="3" key="1">
    <citation type="submission" date="2017-02" db="UniProtKB">
        <authorList>
            <consortium name="WormBaseParasite"/>
        </authorList>
    </citation>
    <scope>IDENTIFICATION</scope>
</reference>
<dbReference type="EMBL" id="UYYA01004192">
    <property type="protein sequence ID" value="VDM60297.1"/>
    <property type="molecule type" value="Genomic_DNA"/>
</dbReference>
<evidence type="ECO:0000313" key="1">
    <source>
        <dbReference type="EMBL" id="VDM60297.1"/>
    </source>
</evidence>
<dbReference type="AlphaFoldDB" id="A0A0R3PSQ8"/>
<evidence type="ECO:0000313" key="2">
    <source>
        <dbReference type="Proteomes" id="UP000267027"/>
    </source>
</evidence>
<reference evidence="1 2" key="2">
    <citation type="submission" date="2018-11" db="EMBL/GenBank/DDBJ databases">
        <authorList>
            <consortium name="Pathogen Informatics"/>
        </authorList>
    </citation>
    <scope>NUCLEOTIDE SEQUENCE [LARGE SCALE GENOMIC DNA]</scope>
    <source>
        <strain evidence="1 2">Costa Rica</strain>
    </source>
</reference>
<keyword evidence="2" id="KW-1185">Reference proteome</keyword>
<proteinExistence type="predicted"/>
<gene>
    <name evidence="1" type="ORF">ACOC_LOCUS8712</name>
</gene>
<dbReference type="OrthoDB" id="5807587at2759"/>
<evidence type="ECO:0000313" key="3">
    <source>
        <dbReference type="WBParaSite" id="ACOC_0000871101-mRNA-1"/>
    </source>
</evidence>
<dbReference type="WBParaSite" id="ACOC_0000871101-mRNA-1">
    <property type="protein sequence ID" value="ACOC_0000871101-mRNA-1"/>
    <property type="gene ID" value="ACOC_0000871101"/>
</dbReference>
<accession>A0A0R3PSQ8</accession>